<keyword evidence="2" id="KW-1185">Reference proteome</keyword>
<protein>
    <submittedName>
        <fullName evidence="1">Uncharacterized protein</fullName>
    </submittedName>
</protein>
<name>A0ABU3SAZ5_9HYPH</name>
<evidence type="ECO:0000313" key="2">
    <source>
        <dbReference type="Proteomes" id="UP001254257"/>
    </source>
</evidence>
<accession>A0ABU3SAZ5</accession>
<dbReference type="EMBL" id="JAWDID010000029">
    <property type="protein sequence ID" value="MDU0341856.1"/>
    <property type="molecule type" value="Genomic_DNA"/>
</dbReference>
<proteinExistence type="predicted"/>
<reference evidence="1 2" key="1">
    <citation type="submission" date="2023-09" db="EMBL/GenBank/DDBJ databases">
        <title>Whole genome shotgun sequencing (WGS) of Bosea sp. ZW T0_25, isolated from stored onions (Allium cepa).</title>
        <authorList>
            <person name="Stoll D.A."/>
            <person name="Huch M."/>
        </authorList>
    </citation>
    <scope>NUCLEOTIDE SEQUENCE [LARGE SCALE GENOMIC DNA]</scope>
    <source>
        <strain evidence="1 2">ZW T0_25</strain>
    </source>
</reference>
<organism evidence="1 2">
    <name type="scientific">Bosea rubneri</name>
    <dbReference type="NCBI Taxonomy" id="3075434"/>
    <lineage>
        <taxon>Bacteria</taxon>
        <taxon>Pseudomonadati</taxon>
        <taxon>Pseudomonadota</taxon>
        <taxon>Alphaproteobacteria</taxon>
        <taxon>Hyphomicrobiales</taxon>
        <taxon>Boseaceae</taxon>
        <taxon>Bosea</taxon>
    </lineage>
</organism>
<comment type="caution">
    <text evidence="1">The sequence shown here is derived from an EMBL/GenBank/DDBJ whole genome shotgun (WGS) entry which is preliminary data.</text>
</comment>
<sequence>MPQHRRALAVAGGENFLDLCEGYELAWAGVDHWSHRALTGDEIRAYFVLIEALEAEVIALVAKH</sequence>
<gene>
    <name evidence="1" type="ORF">RKE40_18310</name>
</gene>
<dbReference type="RefSeq" id="WP_316019661.1">
    <property type="nucleotide sequence ID" value="NZ_JAWDID010000029.1"/>
</dbReference>
<evidence type="ECO:0000313" key="1">
    <source>
        <dbReference type="EMBL" id="MDU0341856.1"/>
    </source>
</evidence>
<dbReference type="Proteomes" id="UP001254257">
    <property type="component" value="Unassembled WGS sequence"/>
</dbReference>